<dbReference type="InterPro" id="IPR001841">
    <property type="entry name" value="Znf_RING"/>
</dbReference>
<dbReference type="SMART" id="SM00184">
    <property type="entry name" value="RING"/>
    <property type="match status" value="1"/>
</dbReference>
<dbReference type="GO" id="GO:0008270">
    <property type="term" value="F:zinc ion binding"/>
    <property type="evidence" value="ECO:0007669"/>
    <property type="project" value="UniProtKB-KW"/>
</dbReference>
<feature type="transmembrane region" description="Helical" evidence="9">
    <location>
        <begin position="101"/>
        <end position="121"/>
    </location>
</feature>
<proteinExistence type="predicted"/>
<dbReference type="PROSITE" id="PS50089">
    <property type="entry name" value="ZF_RING_2"/>
    <property type="match status" value="1"/>
</dbReference>
<dbReference type="GO" id="GO:0012505">
    <property type="term" value="C:endomembrane system"/>
    <property type="evidence" value="ECO:0007669"/>
    <property type="project" value="TreeGrafter"/>
</dbReference>
<accession>A0A8B8EGP7</accession>
<dbReference type="GeneID" id="111134758"/>
<evidence type="ECO:0000256" key="4">
    <source>
        <dbReference type="ARBA" id="ARBA00022771"/>
    </source>
</evidence>
<keyword evidence="4 8" id="KW-0863">Zinc-finger</keyword>
<dbReference type="InterPro" id="IPR011016">
    <property type="entry name" value="Znf_RING-CH"/>
</dbReference>
<feature type="transmembrane region" description="Helical" evidence="9">
    <location>
        <begin position="67"/>
        <end position="89"/>
    </location>
</feature>
<dbReference type="GO" id="GO:0043161">
    <property type="term" value="P:proteasome-mediated ubiquitin-dependent protein catabolic process"/>
    <property type="evidence" value="ECO:0007669"/>
    <property type="project" value="TreeGrafter"/>
</dbReference>
<gene>
    <name evidence="12" type="primary">LOC111134758</name>
</gene>
<name>A0A8B8EGP7_CRAVI</name>
<dbReference type="AlphaFoldDB" id="A0A8B8EGP7"/>
<comment type="subcellular location">
    <subcellularLocation>
        <location evidence="1">Membrane</location>
        <topology evidence="1">Multi-pass membrane protein</topology>
    </subcellularLocation>
</comment>
<keyword evidence="11" id="KW-1185">Reference proteome</keyword>
<dbReference type="RefSeq" id="XP_022339807.1">
    <property type="nucleotide sequence ID" value="XM_022484099.1"/>
</dbReference>
<feature type="transmembrane region" description="Helical" evidence="9">
    <location>
        <begin position="253"/>
        <end position="279"/>
    </location>
</feature>
<evidence type="ECO:0000256" key="6">
    <source>
        <dbReference type="ARBA" id="ARBA00022989"/>
    </source>
</evidence>
<feature type="transmembrane region" description="Helical" evidence="9">
    <location>
        <begin position="128"/>
        <end position="145"/>
    </location>
</feature>
<dbReference type="SMART" id="SM00744">
    <property type="entry name" value="RINGv"/>
    <property type="match status" value="1"/>
</dbReference>
<feature type="transmembrane region" description="Helical" evidence="9">
    <location>
        <begin position="436"/>
        <end position="453"/>
    </location>
</feature>
<dbReference type="Pfam" id="PF13639">
    <property type="entry name" value="zf-RING_2"/>
    <property type="match status" value="1"/>
</dbReference>
<keyword evidence="2 9" id="KW-0812">Transmembrane</keyword>
<dbReference type="InterPro" id="IPR025754">
    <property type="entry name" value="TRC8_N_dom"/>
</dbReference>
<dbReference type="PANTHER" id="PTHR22763:SF191">
    <property type="entry name" value="RING FINGER PROTEIN 145 HOMOLOG"/>
    <property type="match status" value="1"/>
</dbReference>
<dbReference type="OrthoDB" id="4752984at2759"/>
<sequence>MDKLKSAAPIFAGVVTTVLRLPVFFIMENWVFSTEGEIWSNLILRIYGFVLAILMSTLQRNQLFKLYWNLTTGILLLYLPFQYVVMKVLEPTLNGIKINDSAIITAFLLCTATGLLAVHLSEEKTWKAAVLMVNTLTVAAVYIGLPPYVTHYIHDFTATSILCNLFYRVSLSMFGLMEEIYLLIYLIRILGFNSVAKPILDSIQRPFLVFWLATFAYSAVHPVKEIAHVDWTTSLDYWLSFLSTCVEECCRSIVGLMATSVVVAYAASYARILLEAFLYGSRRTGNHNTSGWIEGVAFFFISIHIGVLENHQTDTHKDVQSRSYPLKITSLLVVAIFLETTYQTLDSKIVSFSASTKYSNHNRPLMTYIILLVSSCYVVYTVCNLVDNGIPLPLVIATDSTIIQSVSSLIQIVGSLFVYTIFLYDIKYSVENLDDMIFYIRSFVSILVLVGSVNVSWSGLWVVIIEGLSWIQTSCLIIYFYFKVWKKLKDGYDVFTLMRNCREKMNSLTWATNEELSNHDDVCSICCQGMSSAKITPCGHFYHQGCLRKWLNNNHTCPLCSYRISV</sequence>
<evidence type="ECO:0000259" key="10">
    <source>
        <dbReference type="PROSITE" id="PS50089"/>
    </source>
</evidence>
<evidence type="ECO:0000256" key="7">
    <source>
        <dbReference type="ARBA" id="ARBA00023136"/>
    </source>
</evidence>
<feature type="transmembrane region" description="Helical" evidence="9">
    <location>
        <begin position="7"/>
        <end position="26"/>
    </location>
</feature>
<dbReference type="GO" id="GO:0016020">
    <property type="term" value="C:membrane"/>
    <property type="evidence" value="ECO:0007669"/>
    <property type="project" value="UniProtKB-SubCell"/>
</dbReference>
<organism evidence="11 12">
    <name type="scientific">Crassostrea virginica</name>
    <name type="common">Eastern oyster</name>
    <dbReference type="NCBI Taxonomy" id="6565"/>
    <lineage>
        <taxon>Eukaryota</taxon>
        <taxon>Metazoa</taxon>
        <taxon>Spiralia</taxon>
        <taxon>Lophotrochozoa</taxon>
        <taxon>Mollusca</taxon>
        <taxon>Bivalvia</taxon>
        <taxon>Autobranchia</taxon>
        <taxon>Pteriomorphia</taxon>
        <taxon>Ostreida</taxon>
        <taxon>Ostreoidea</taxon>
        <taxon>Ostreidae</taxon>
        <taxon>Crassostrea</taxon>
    </lineage>
</organism>
<evidence type="ECO:0000256" key="2">
    <source>
        <dbReference type="ARBA" id="ARBA00022692"/>
    </source>
</evidence>
<dbReference type="InterPro" id="IPR013083">
    <property type="entry name" value="Znf_RING/FYVE/PHD"/>
</dbReference>
<feature type="transmembrane region" description="Helical" evidence="9">
    <location>
        <begin position="38"/>
        <end position="55"/>
    </location>
</feature>
<feature type="transmembrane region" description="Helical" evidence="9">
    <location>
        <begin position="402"/>
        <end position="424"/>
    </location>
</feature>
<evidence type="ECO:0000256" key="3">
    <source>
        <dbReference type="ARBA" id="ARBA00022723"/>
    </source>
</evidence>
<feature type="transmembrane region" description="Helical" evidence="9">
    <location>
        <begin position="291"/>
        <end position="308"/>
    </location>
</feature>
<dbReference type="Proteomes" id="UP000694844">
    <property type="component" value="Chromosome 5"/>
</dbReference>
<keyword evidence="6 9" id="KW-1133">Transmembrane helix</keyword>
<evidence type="ECO:0000256" key="5">
    <source>
        <dbReference type="ARBA" id="ARBA00022833"/>
    </source>
</evidence>
<feature type="transmembrane region" description="Helical" evidence="9">
    <location>
        <begin position="165"/>
        <end position="187"/>
    </location>
</feature>
<evidence type="ECO:0000256" key="9">
    <source>
        <dbReference type="SAM" id="Phobius"/>
    </source>
</evidence>
<feature type="domain" description="RING-type" evidence="10">
    <location>
        <begin position="523"/>
        <end position="561"/>
    </location>
</feature>
<dbReference type="InterPro" id="IPR050731">
    <property type="entry name" value="HRD1_E3_ubiq-ligases"/>
</dbReference>
<dbReference type="PANTHER" id="PTHR22763">
    <property type="entry name" value="RING ZINC FINGER PROTEIN"/>
    <property type="match status" value="1"/>
</dbReference>
<feature type="transmembrane region" description="Helical" evidence="9">
    <location>
        <begin position="459"/>
        <end position="482"/>
    </location>
</feature>
<dbReference type="GO" id="GO:0061630">
    <property type="term" value="F:ubiquitin protein ligase activity"/>
    <property type="evidence" value="ECO:0007669"/>
    <property type="project" value="TreeGrafter"/>
</dbReference>
<evidence type="ECO:0000256" key="1">
    <source>
        <dbReference type="ARBA" id="ARBA00004141"/>
    </source>
</evidence>
<reference evidence="12" key="1">
    <citation type="submission" date="2025-08" db="UniProtKB">
        <authorList>
            <consortium name="RefSeq"/>
        </authorList>
    </citation>
    <scope>IDENTIFICATION</scope>
    <source>
        <tissue evidence="12">Whole sample</tissue>
    </source>
</reference>
<dbReference type="Gene3D" id="3.30.40.10">
    <property type="entry name" value="Zinc/RING finger domain, C3HC4 (zinc finger)"/>
    <property type="match status" value="1"/>
</dbReference>
<dbReference type="KEGG" id="cvn:111134758"/>
<protein>
    <submittedName>
        <fullName evidence="12">RING finger protein 145-like</fullName>
    </submittedName>
</protein>
<keyword evidence="5" id="KW-0862">Zinc</keyword>
<dbReference type="SUPFAM" id="SSF57850">
    <property type="entry name" value="RING/U-box"/>
    <property type="match status" value="1"/>
</dbReference>
<keyword evidence="3" id="KW-0479">Metal-binding</keyword>
<dbReference type="Pfam" id="PF13705">
    <property type="entry name" value="TRC8_N"/>
    <property type="match status" value="1"/>
</dbReference>
<evidence type="ECO:0000313" key="11">
    <source>
        <dbReference type="Proteomes" id="UP000694844"/>
    </source>
</evidence>
<feature type="transmembrane region" description="Helical" evidence="9">
    <location>
        <begin position="365"/>
        <end position="382"/>
    </location>
</feature>
<dbReference type="GO" id="GO:0036503">
    <property type="term" value="P:ERAD pathway"/>
    <property type="evidence" value="ECO:0007669"/>
    <property type="project" value="TreeGrafter"/>
</dbReference>
<keyword evidence="7 9" id="KW-0472">Membrane</keyword>
<evidence type="ECO:0000313" key="12">
    <source>
        <dbReference type="RefSeq" id="XP_022339807.1"/>
    </source>
</evidence>
<evidence type="ECO:0000256" key="8">
    <source>
        <dbReference type="PROSITE-ProRule" id="PRU00175"/>
    </source>
</evidence>